<sequence length="403" mass="43297">MCAGCWRTIGLCLCLVLAGCAGFAPSDADDPGNETGSIAGDPTAPYDALPDGETVVERHRDRLRSAGSVTIDVESQFRVIGPDDERIERTNRTAELDYTTSPPRRLVVDGDGTERWLGPERNLTKRSFGGYSRTTGSIDLVDGLDPDTIDFLAFDGPTEIDRDGGPHYRYRATGIDPAFEGAFEDDSETVENASATLVLRSDGTVVSATESFVFVDGDTRVEQSRSVRYANVGETDVTRPDWYEEALAETDPLPHETVTETLEIPESNATLAVTGEAGDVASDYGPHPTFDPAGTFSADELAAAQVSCLVQVYLPESYDRAELTLEYADEHVPGGDEDGLALTHYDARSGSFTTIGDVDPATNTATASIDRDGYYFVVHEPTYETAFVSGDEPSETAPPPTCG</sequence>
<name>A0ABD5PNB9_9EURY</name>
<dbReference type="RefSeq" id="WP_250141505.1">
    <property type="nucleotide sequence ID" value="NZ_JALIQP010000004.1"/>
</dbReference>
<evidence type="ECO:0000313" key="3">
    <source>
        <dbReference type="Proteomes" id="UP001595898"/>
    </source>
</evidence>
<reference evidence="2 3" key="1">
    <citation type="journal article" date="2019" name="Int. J. Syst. Evol. Microbiol.">
        <title>The Global Catalogue of Microorganisms (GCM) 10K type strain sequencing project: providing services to taxonomists for standard genome sequencing and annotation.</title>
        <authorList>
            <consortium name="The Broad Institute Genomics Platform"/>
            <consortium name="The Broad Institute Genome Sequencing Center for Infectious Disease"/>
            <person name="Wu L."/>
            <person name="Ma J."/>
        </authorList>
    </citation>
    <scope>NUCLEOTIDE SEQUENCE [LARGE SCALE GENOMIC DNA]</scope>
    <source>
        <strain evidence="2 3">WLHS5</strain>
    </source>
</reference>
<dbReference type="AlphaFoldDB" id="A0ABD5PNB9"/>
<keyword evidence="3" id="KW-1185">Reference proteome</keyword>
<evidence type="ECO:0000313" key="2">
    <source>
        <dbReference type="EMBL" id="MFC4542100.1"/>
    </source>
</evidence>
<dbReference type="Proteomes" id="UP001595898">
    <property type="component" value="Unassembled WGS sequence"/>
</dbReference>
<comment type="caution">
    <text evidence="2">The sequence shown here is derived from an EMBL/GenBank/DDBJ whole genome shotgun (WGS) entry which is preliminary data.</text>
</comment>
<gene>
    <name evidence="2" type="ORF">ACFO5R_09185</name>
</gene>
<evidence type="ECO:0000256" key="1">
    <source>
        <dbReference type="SAM" id="MobiDB-lite"/>
    </source>
</evidence>
<dbReference type="PROSITE" id="PS51257">
    <property type="entry name" value="PROKAR_LIPOPROTEIN"/>
    <property type="match status" value="1"/>
</dbReference>
<dbReference type="EMBL" id="JBHSFA010000005">
    <property type="protein sequence ID" value="MFC4542100.1"/>
    <property type="molecule type" value="Genomic_DNA"/>
</dbReference>
<accession>A0ABD5PNB9</accession>
<feature type="region of interest" description="Disordered" evidence="1">
    <location>
        <begin position="30"/>
        <end position="50"/>
    </location>
</feature>
<protein>
    <submittedName>
        <fullName evidence="2">Uncharacterized protein</fullName>
    </submittedName>
</protein>
<proteinExistence type="predicted"/>
<organism evidence="2 3">
    <name type="scientific">Halosolutus amylolyticus</name>
    <dbReference type="NCBI Taxonomy" id="2932267"/>
    <lineage>
        <taxon>Archaea</taxon>
        <taxon>Methanobacteriati</taxon>
        <taxon>Methanobacteriota</taxon>
        <taxon>Stenosarchaea group</taxon>
        <taxon>Halobacteria</taxon>
        <taxon>Halobacteriales</taxon>
        <taxon>Natrialbaceae</taxon>
        <taxon>Halosolutus</taxon>
    </lineage>
</organism>